<name>A0A016TW32_9BILA</name>
<feature type="transmembrane region" description="Helical" evidence="2">
    <location>
        <begin position="20"/>
        <end position="45"/>
    </location>
</feature>
<dbReference type="PANTHER" id="PTHR22917:SF6">
    <property type="entry name" value="EG:8D8.2 PROTEIN-RELATED"/>
    <property type="match status" value="1"/>
</dbReference>
<evidence type="ECO:0000313" key="4">
    <source>
        <dbReference type="Proteomes" id="UP000024635"/>
    </source>
</evidence>
<dbReference type="OrthoDB" id="5871835at2759"/>
<dbReference type="AlphaFoldDB" id="A0A016TW32"/>
<keyword evidence="2" id="KW-1133">Transmembrane helix</keyword>
<keyword evidence="2" id="KW-0812">Transmembrane</keyword>
<dbReference type="PANTHER" id="PTHR22917">
    <property type="entry name" value="HEMOPEXIN DOMAIN-CONTAINING PROTEIN"/>
    <property type="match status" value="1"/>
</dbReference>
<keyword evidence="2" id="KW-0472">Membrane</keyword>
<organism evidence="3 4">
    <name type="scientific">Ancylostoma ceylanicum</name>
    <dbReference type="NCBI Taxonomy" id="53326"/>
    <lineage>
        <taxon>Eukaryota</taxon>
        <taxon>Metazoa</taxon>
        <taxon>Ecdysozoa</taxon>
        <taxon>Nematoda</taxon>
        <taxon>Chromadorea</taxon>
        <taxon>Rhabditida</taxon>
        <taxon>Rhabditina</taxon>
        <taxon>Rhabditomorpha</taxon>
        <taxon>Strongyloidea</taxon>
        <taxon>Ancylostomatidae</taxon>
        <taxon>Ancylostomatinae</taxon>
        <taxon>Ancylostoma</taxon>
    </lineage>
</organism>
<evidence type="ECO:0000256" key="2">
    <source>
        <dbReference type="SAM" id="Phobius"/>
    </source>
</evidence>
<dbReference type="InterPro" id="IPR051298">
    <property type="entry name" value="Heme_transport/Cell_adhesion"/>
</dbReference>
<reference evidence="4" key="1">
    <citation type="journal article" date="2015" name="Nat. Genet.">
        <title>The genome and transcriptome of the zoonotic hookworm Ancylostoma ceylanicum identify infection-specific gene families.</title>
        <authorList>
            <person name="Schwarz E.M."/>
            <person name="Hu Y."/>
            <person name="Antoshechkin I."/>
            <person name="Miller M.M."/>
            <person name="Sternberg P.W."/>
            <person name="Aroian R.V."/>
        </authorList>
    </citation>
    <scope>NUCLEOTIDE SEQUENCE</scope>
    <source>
        <strain evidence="4">HY135</strain>
    </source>
</reference>
<accession>A0A016TW32</accession>
<keyword evidence="4" id="KW-1185">Reference proteome</keyword>
<evidence type="ECO:0000256" key="1">
    <source>
        <dbReference type="SAM" id="MobiDB-lite"/>
    </source>
</evidence>
<comment type="caution">
    <text evidence="3">The sequence shown here is derived from an EMBL/GenBank/DDBJ whole genome shotgun (WGS) entry which is preliminary data.</text>
</comment>
<dbReference type="EMBL" id="JARK01001409">
    <property type="protein sequence ID" value="EYC06852.1"/>
    <property type="molecule type" value="Genomic_DNA"/>
</dbReference>
<feature type="region of interest" description="Disordered" evidence="1">
    <location>
        <begin position="234"/>
        <end position="278"/>
    </location>
</feature>
<proteinExistence type="predicted"/>
<dbReference type="Proteomes" id="UP000024635">
    <property type="component" value="Unassembled WGS sequence"/>
</dbReference>
<sequence length="739" mass="82572">MESQVLKSQNNDCRVMRKTLKWGLIGAAVAAVIAAIIAVVLVLVLKKNGDDPGTSERVMYFAIHLGDNKALHRSKYEQYRNQQCSIDVNVDNTRKSITAMKDVTQKYSFILFSDTIETTAPMSNEEAIAKLDSIKSKTQGPLFSQESVVKEFERRSGKQNRLVYYIPCSFDYSHHDEDVRKFVEAVRKAGLEKRIMVVSNTRPAKQVSDLYQLDNVAGSDTTDIVQKIMEFGHQGSEETTLEPAQTSMKPKTSTIRKTTKTTTRRSSNPTRSTDHTLTPKPRTFNCIFVGDNFNYGSDQDAYEMEADLITGVAHDLFASFRGSSIGLWAYGHTRYSKDADSALKRMRNRYNEFVIDLKLMKYHYIEDPLSTAAAIEKLNQLNSPKDVVDCLVFFSAQQDVESLPMLHPLHLPVDTVVAVGLNNTDLYDRVHPSSGIAVSVPIKYADSDVQSIIDAITKRIKPTRRPTTAKPTGVTVTTKKPTTTKTLTTTALHRTTTKRHLTTKKPTTTAKPKGFNCLFVGDNFNFGDNQDDYETEADLIANVAHDLWVAFRGSSIGLWAYGHTRLSKDADSALKRMRKRYNEFIIELKLMKYHYIDDPLSTADAIKKLNRLNSSKDVVDCLVFFSAQQDVESLPVLNPVHLPVDTVVAVGLNNTDLSDRVHPSTGVAISVPIDYEDSDVKSIVDAITKRTKPTKRPTTTKPTASASSTVTTKRPATTKTPATTGNDYNMRAYPMMEIR</sequence>
<evidence type="ECO:0000313" key="3">
    <source>
        <dbReference type="EMBL" id="EYC06852.1"/>
    </source>
</evidence>
<gene>
    <name evidence="3" type="primary">Acey_s0073.g736</name>
    <name evidence="3" type="ORF">Y032_0073g736</name>
</gene>
<dbReference type="STRING" id="53326.A0A016TW32"/>
<feature type="compositionally biased region" description="Low complexity" evidence="1">
    <location>
        <begin position="696"/>
        <end position="724"/>
    </location>
</feature>
<feature type="region of interest" description="Disordered" evidence="1">
    <location>
        <begin position="689"/>
        <end position="728"/>
    </location>
</feature>
<protein>
    <submittedName>
        <fullName evidence="3">Uncharacterized protein</fullName>
    </submittedName>
</protein>